<evidence type="ECO:0000313" key="1">
    <source>
        <dbReference type="EMBL" id="CAF4121002.1"/>
    </source>
</evidence>
<dbReference type="EMBL" id="CAJOBE010010987">
    <property type="protein sequence ID" value="CAF4121002.1"/>
    <property type="molecule type" value="Genomic_DNA"/>
</dbReference>
<gene>
    <name evidence="1" type="ORF">FNK824_LOCUS32301</name>
</gene>
<feature type="non-terminal residue" evidence="1">
    <location>
        <position position="1"/>
    </location>
</feature>
<protein>
    <submittedName>
        <fullName evidence="1">Uncharacterized protein</fullName>
    </submittedName>
</protein>
<evidence type="ECO:0000313" key="2">
    <source>
        <dbReference type="Proteomes" id="UP000663874"/>
    </source>
</evidence>
<name>A0A819W8Y1_9BILA</name>
<comment type="caution">
    <text evidence="1">The sequence shown here is derived from an EMBL/GenBank/DDBJ whole genome shotgun (WGS) entry which is preliminary data.</text>
</comment>
<accession>A0A819W8Y1</accession>
<organism evidence="1 2">
    <name type="scientific">Rotaria sordida</name>
    <dbReference type="NCBI Taxonomy" id="392033"/>
    <lineage>
        <taxon>Eukaryota</taxon>
        <taxon>Metazoa</taxon>
        <taxon>Spiralia</taxon>
        <taxon>Gnathifera</taxon>
        <taxon>Rotifera</taxon>
        <taxon>Eurotatoria</taxon>
        <taxon>Bdelloidea</taxon>
        <taxon>Philodinida</taxon>
        <taxon>Philodinidae</taxon>
        <taxon>Rotaria</taxon>
    </lineage>
</organism>
<dbReference type="AlphaFoldDB" id="A0A819W8Y1"/>
<dbReference type="Proteomes" id="UP000663874">
    <property type="component" value="Unassembled WGS sequence"/>
</dbReference>
<proteinExistence type="predicted"/>
<reference evidence="1" key="1">
    <citation type="submission" date="2021-02" db="EMBL/GenBank/DDBJ databases">
        <authorList>
            <person name="Nowell W R."/>
        </authorList>
    </citation>
    <scope>NUCLEOTIDE SEQUENCE</scope>
</reference>
<sequence>SNNPTLMHVYRFINRLDLFTSIQELTINNCGIEQIKF</sequence>